<evidence type="ECO:0000313" key="3">
    <source>
        <dbReference type="Proteomes" id="UP001270362"/>
    </source>
</evidence>
<name>A0AAE0XHT1_9PEZI</name>
<evidence type="ECO:0000256" key="1">
    <source>
        <dbReference type="SAM" id="MobiDB-lite"/>
    </source>
</evidence>
<reference evidence="2" key="2">
    <citation type="submission" date="2023-06" db="EMBL/GenBank/DDBJ databases">
        <authorList>
            <consortium name="Lawrence Berkeley National Laboratory"/>
            <person name="Haridas S."/>
            <person name="Hensen N."/>
            <person name="Bonometti L."/>
            <person name="Westerberg I."/>
            <person name="Brannstrom I.O."/>
            <person name="Guillou S."/>
            <person name="Cros-Aarteil S."/>
            <person name="Calhoun S."/>
            <person name="Kuo A."/>
            <person name="Mondo S."/>
            <person name="Pangilinan J."/>
            <person name="Riley R."/>
            <person name="Labutti K."/>
            <person name="Andreopoulos B."/>
            <person name="Lipzen A."/>
            <person name="Chen C."/>
            <person name="Yanf M."/>
            <person name="Daum C."/>
            <person name="Ng V."/>
            <person name="Clum A."/>
            <person name="Steindorff A."/>
            <person name="Ohm R."/>
            <person name="Martin F."/>
            <person name="Silar P."/>
            <person name="Natvig D."/>
            <person name="Lalanne C."/>
            <person name="Gautier V."/>
            <person name="Ament-Velasquez S.L."/>
            <person name="Kruys A."/>
            <person name="Hutchinson M.I."/>
            <person name="Powell A.J."/>
            <person name="Barry K."/>
            <person name="Miller A.N."/>
            <person name="Grigoriev I.V."/>
            <person name="Debuchy R."/>
            <person name="Gladieux P."/>
            <person name="Thoren M.H."/>
            <person name="Johannesson H."/>
        </authorList>
    </citation>
    <scope>NUCLEOTIDE SEQUENCE</scope>
    <source>
        <strain evidence="2">CBS 314.62</strain>
    </source>
</reference>
<reference evidence="2" key="1">
    <citation type="journal article" date="2023" name="Mol. Phylogenet. Evol.">
        <title>Genome-scale phylogeny and comparative genomics of the fungal order Sordariales.</title>
        <authorList>
            <person name="Hensen N."/>
            <person name="Bonometti L."/>
            <person name="Westerberg I."/>
            <person name="Brannstrom I.O."/>
            <person name="Guillou S."/>
            <person name="Cros-Aarteil S."/>
            <person name="Calhoun S."/>
            <person name="Haridas S."/>
            <person name="Kuo A."/>
            <person name="Mondo S."/>
            <person name="Pangilinan J."/>
            <person name="Riley R."/>
            <person name="LaButti K."/>
            <person name="Andreopoulos B."/>
            <person name="Lipzen A."/>
            <person name="Chen C."/>
            <person name="Yan M."/>
            <person name="Daum C."/>
            <person name="Ng V."/>
            <person name="Clum A."/>
            <person name="Steindorff A."/>
            <person name="Ohm R.A."/>
            <person name="Martin F."/>
            <person name="Silar P."/>
            <person name="Natvig D.O."/>
            <person name="Lalanne C."/>
            <person name="Gautier V."/>
            <person name="Ament-Velasquez S.L."/>
            <person name="Kruys A."/>
            <person name="Hutchinson M.I."/>
            <person name="Powell A.J."/>
            <person name="Barry K."/>
            <person name="Miller A.N."/>
            <person name="Grigoriev I.V."/>
            <person name="Debuchy R."/>
            <person name="Gladieux P."/>
            <person name="Hiltunen Thoren M."/>
            <person name="Johannesson H."/>
        </authorList>
    </citation>
    <scope>NUCLEOTIDE SEQUENCE</scope>
    <source>
        <strain evidence="2">CBS 314.62</strain>
    </source>
</reference>
<protein>
    <submittedName>
        <fullName evidence="2">Uncharacterized protein</fullName>
    </submittedName>
</protein>
<evidence type="ECO:0000313" key="2">
    <source>
        <dbReference type="EMBL" id="KAK3693495.1"/>
    </source>
</evidence>
<comment type="caution">
    <text evidence="2">The sequence shown here is derived from an EMBL/GenBank/DDBJ whole genome shotgun (WGS) entry which is preliminary data.</text>
</comment>
<dbReference type="Proteomes" id="UP001270362">
    <property type="component" value="Unassembled WGS sequence"/>
</dbReference>
<dbReference type="EMBL" id="JAULSO010000001">
    <property type="protein sequence ID" value="KAK3693495.1"/>
    <property type="molecule type" value="Genomic_DNA"/>
</dbReference>
<proteinExistence type="predicted"/>
<feature type="region of interest" description="Disordered" evidence="1">
    <location>
        <begin position="1"/>
        <end position="26"/>
    </location>
</feature>
<accession>A0AAE0XHT1</accession>
<organism evidence="2 3">
    <name type="scientific">Podospora appendiculata</name>
    <dbReference type="NCBI Taxonomy" id="314037"/>
    <lineage>
        <taxon>Eukaryota</taxon>
        <taxon>Fungi</taxon>
        <taxon>Dikarya</taxon>
        <taxon>Ascomycota</taxon>
        <taxon>Pezizomycotina</taxon>
        <taxon>Sordariomycetes</taxon>
        <taxon>Sordariomycetidae</taxon>
        <taxon>Sordariales</taxon>
        <taxon>Podosporaceae</taxon>
        <taxon>Podospora</taxon>
    </lineage>
</organism>
<dbReference type="AlphaFoldDB" id="A0AAE0XHT1"/>
<keyword evidence="3" id="KW-1185">Reference proteome</keyword>
<sequence>MAERTDGMDDNGRWTKGAGAGVDPSLGGPYLGRWDSSISGWESGASPHPHSHTPLSLAPYNLGNWTTDHTSEGSCDSSIQTWGGHAWLVSNWIETWKVGSGKGATIICGRDEGKHGRICLGGSRGCAGILGPGLDTTPKSYQCNLSWNIPQLPDYNGKPEDGGFARSDETALRQAGRAVGERPHGWGMETRQSVVRGAWWRGDHTLGRCYPASERDGIEWIWMSTRWGLEMTHSFISPCLHPASMHARSKISTAHVPE</sequence>
<feature type="compositionally biased region" description="Basic and acidic residues" evidence="1">
    <location>
        <begin position="1"/>
        <end position="13"/>
    </location>
</feature>
<gene>
    <name evidence="2" type="ORF">B0T22DRAFT_41509</name>
</gene>